<dbReference type="AlphaFoldDB" id="A0A6J6SAE1"/>
<name>A0A6J6SAE1_9ZZZZ</name>
<gene>
    <name evidence="1" type="ORF">UFOPK2761_00569</name>
</gene>
<organism evidence="1">
    <name type="scientific">freshwater metagenome</name>
    <dbReference type="NCBI Taxonomy" id="449393"/>
    <lineage>
        <taxon>unclassified sequences</taxon>
        <taxon>metagenomes</taxon>
        <taxon>ecological metagenomes</taxon>
    </lineage>
</organism>
<protein>
    <submittedName>
        <fullName evidence="1">Unannotated protein</fullName>
    </submittedName>
</protein>
<evidence type="ECO:0000313" key="1">
    <source>
        <dbReference type="EMBL" id="CAB4731940.1"/>
    </source>
</evidence>
<reference evidence="1" key="1">
    <citation type="submission" date="2020-05" db="EMBL/GenBank/DDBJ databases">
        <authorList>
            <person name="Chiriac C."/>
            <person name="Salcher M."/>
            <person name="Ghai R."/>
            <person name="Kavagutti S V."/>
        </authorList>
    </citation>
    <scope>NUCLEOTIDE SEQUENCE</scope>
</reference>
<proteinExistence type="predicted"/>
<dbReference type="EMBL" id="CAEZYQ010000003">
    <property type="protein sequence ID" value="CAB4731940.1"/>
    <property type="molecule type" value="Genomic_DNA"/>
</dbReference>
<sequence>MQTIDVPAGTHQLDRATHVRVDHSRLGGAAPLDAGQVLVLRDRDGVLRFAAVDRLEFSATETTYLLQLGHLTDAATVARLAGTVVPLPRRADRAVVRHEVADVVAALRALAAEPERLLAPGHR</sequence>
<accession>A0A6J6SAE1</accession>